<dbReference type="SUPFAM" id="SSF51735">
    <property type="entry name" value="NAD(P)-binding Rossmann-fold domains"/>
    <property type="match status" value="1"/>
</dbReference>
<dbReference type="RefSeq" id="WP_193951486.1">
    <property type="nucleotide sequence ID" value="NZ_JADEYS010000001.1"/>
</dbReference>
<feature type="domain" description="NAD-dependent epimerase/dehydratase" evidence="3">
    <location>
        <begin position="3"/>
        <end position="228"/>
    </location>
</feature>
<dbReference type="AlphaFoldDB" id="A0A8J7F6E2"/>
<comment type="similarity">
    <text evidence="2">Belongs to the NAD(P)-dependent epimerase/dehydratase family.</text>
</comment>
<name>A0A8J7F6E2_9GAMM</name>
<dbReference type="EMBL" id="JADEYS010000001">
    <property type="protein sequence ID" value="MBE9395935.1"/>
    <property type="molecule type" value="Genomic_DNA"/>
</dbReference>
<proteinExistence type="inferred from homology"/>
<dbReference type="Proteomes" id="UP000640333">
    <property type="component" value="Unassembled WGS sequence"/>
</dbReference>
<comment type="pathway">
    <text evidence="1">Bacterial outer membrane biogenesis; LPS O-antigen biosynthesis.</text>
</comment>
<evidence type="ECO:0000313" key="4">
    <source>
        <dbReference type="EMBL" id="MBE9395935.1"/>
    </source>
</evidence>
<evidence type="ECO:0000259" key="3">
    <source>
        <dbReference type="Pfam" id="PF01370"/>
    </source>
</evidence>
<dbReference type="InterPro" id="IPR036291">
    <property type="entry name" value="NAD(P)-bd_dom_sf"/>
</dbReference>
<sequence length="318" mass="34527">MNVLLTGANGFLGRALKKDLESRPSITLSTAYRSRTSDNDEPGSHIVGDIDSHTDWAKALEGVNVVIHCAARVHVMNETEAAPEKAFRSVNVHGTVQLARQAIAAGVSRFIFISTIKVNGDLTARDEAFYADDVPCPSDAYAQSKWEAEQELMSLAKSSGLELVIIRPPLVYGPGVKANFLTLLNLVDKGIPLPLGAVDNSRSIVFVDNLVDLIVTCVEHQDAANQVFLISDSDDVSTAVLIQRIAHVLGAKSRLFNVPVWMLIAVSTMLGKRALTQRLCESLTVDTSKTVQTLGWSPPYSLDEGLKRTVEAYKDAKL</sequence>
<evidence type="ECO:0000313" key="5">
    <source>
        <dbReference type="Proteomes" id="UP000640333"/>
    </source>
</evidence>
<evidence type="ECO:0000256" key="2">
    <source>
        <dbReference type="ARBA" id="ARBA00007637"/>
    </source>
</evidence>
<gene>
    <name evidence="4" type="ORF">IOQ59_01535</name>
</gene>
<keyword evidence="5" id="KW-1185">Reference proteome</keyword>
<dbReference type="InterPro" id="IPR001509">
    <property type="entry name" value="Epimerase_deHydtase"/>
</dbReference>
<dbReference type="PANTHER" id="PTHR43000">
    <property type="entry name" value="DTDP-D-GLUCOSE 4,6-DEHYDRATASE-RELATED"/>
    <property type="match status" value="1"/>
</dbReference>
<comment type="caution">
    <text evidence="4">The sequence shown here is derived from an EMBL/GenBank/DDBJ whole genome shotgun (WGS) entry which is preliminary data.</text>
</comment>
<organism evidence="4 5">
    <name type="scientific">Pontibacterium sinense</name>
    <dbReference type="NCBI Taxonomy" id="2781979"/>
    <lineage>
        <taxon>Bacteria</taxon>
        <taxon>Pseudomonadati</taxon>
        <taxon>Pseudomonadota</taxon>
        <taxon>Gammaproteobacteria</taxon>
        <taxon>Oceanospirillales</taxon>
        <taxon>Oceanospirillaceae</taxon>
        <taxon>Pontibacterium</taxon>
    </lineage>
</organism>
<reference evidence="4" key="1">
    <citation type="submission" date="2020-10" db="EMBL/GenBank/DDBJ databases">
        <title>Bacterium isolated from coastal waters sediment.</title>
        <authorList>
            <person name="Chen R.-J."/>
            <person name="Lu D.-C."/>
            <person name="Zhu K.-L."/>
            <person name="Du Z.-J."/>
        </authorList>
    </citation>
    <scope>NUCLEOTIDE SEQUENCE</scope>
    <source>
        <strain evidence="4">N1Y112</strain>
    </source>
</reference>
<protein>
    <submittedName>
        <fullName evidence="4">SDR family oxidoreductase</fullName>
    </submittedName>
</protein>
<accession>A0A8J7F6E2</accession>
<dbReference type="Gene3D" id="3.40.50.720">
    <property type="entry name" value="NAD(P)-binding Rossmann-like Domain"/>
    <property type="match status" value="1"/>
</dbReference>
<dbReference type="Pfam" id="PF01370">
    <property type="entry name" value="Epimerase"/>
    <property type="match status" value="1"/>
</dbReference>
<evidence type="ECO:0000256" key="1">
    <source>
        <dbReference type="ARBA" id="ARBA00005125"/>
    </source>
</evidence>
<dbReference type="CDD" id="cd05232">
    <property type="entry name" value="UDP_G4E_4_SDR_e"/>
    <property type="match status" value="1"/>
</dbReference>